<dbReference type="SUPFAM" id="SSF55785">
    <property type="entry name" value="PYP-like sensor domain (PAS domain)"/>
    <property type="match status" value="1"/>
</dbReference>
<dbReference type="InterPro" id="IPR036890">
    <property type="entry name" value="HATPase_C_sf"/>
</dbReference>
<dbReference type="InterPro" id="IPR013654">
    <property type="entry name" value="PAS_2"/>
</dbReference>
<accession>A0A916ZU11</accession>
<dbReference type="AlphaFoldDB" id="A0A916ZU11"/>
<evidence type="ECO:0000256" key="12">
    <source>
        <dbReference type="PROSITE-ProRule" id="PRU00169"/>
    </source>
</evidence>
<evidence type="ECO:0000256" key="1">
    <source>
        <dbReference type="ARBA" id="ARBA00000085"/>
    </source>
</evidence>
<dbReference type="Pfam" id="PF07536">
    <property type="entry name" value="HWE_HK"/>
    <property type="match status" value="1"/>
</dbReference>
<keyword evidence="3" id="KW-0600">Photoreceptor protein</keyword>
<evidence type="ECO:0000313" key="15">
    <source>
        <dbReference type="EMBL" id="GGE14165.1"/>
    </source>
</evidence>
<dbReference type="EMBL" id="BMJM01000006">
    <property type="protein sequence ID" value="GGE14165.1"/>
    <property type="molecule type" value="Genomic_DNA"/>
</dbReference>
<proteinExistence type="predicted"/>
<evidence type="ECO:0000256" key="9">
    <source>
        <dbReference type="ARBA" id="ARBA00022840"/>
    </source>
</evidence>
<dbReference type="SMART" id="SM00911">
    <property type="entry name" value="HWE_HK"/>
    <property type="match status" value="1"/>
</dbReference>
<dbReference type="Gene3D" id="3.30.450.270">
    <property type="match status" value="1"/>
</dbReference>
<keyword evidence="8 15" id="KW-0418">Kinase</keyword>
<name>A0A916ZU11_9SPHN</name>
<protein>
    <recommendedName>
        <fullName evidence="2">histidine kinase</fullName>
        <ecNumber evidence="2">2.7.13.3</ecNumber>
    </recommendedName>
</protein>
<dbReference type="GO" id="GO:0005524">
    <property type="term" value="F:ATP binding"/>
    <property type="evidence" value="ECO:0007669"/>
    <property type="project" value="UniProtKB-KW"/>
</dbReference>
<feature type="modified residue" description="4-aspartylphosphate" evidence="12">
    <location>
        <position position="804"/>
    </location>
</feature>
<dbReference type="PROSITE" id="PS50046">
    <property type="entry name" value="PHYTOCHROME_2"/>
    <property type="match status" value="1"/>
</dbReference>
<evidence type="ECO:0000256" key="11">
    <source>
        <dbReference type="ARBA" id="ARBA00023170"/>
    </source>
</evidence>
<gene>
    <name evidence="15" type="ORF">GCM10011529_20720</name>
</gene>
<dbReference type="GO" id="GO:0009881">
    <property type="term" value="F:photoreceptor activity"/>
    <property type="evidence" value="ECO:0007669"/>
    <property type="project" value="UniProtKB-KW"/>
</dbReference>
<dbReference type="InterPro" id="IPR001789">
    <property type="entry name" value="Sig_transdc_resp-reg_receiver"/>
</dbReference>
<evidence type="ECO:0000259" key="13">
    <source>
        <dbReference type="PROSITE" id="PS50046"/>
    </source>
</evidence>
<organism evidence="15 16">
    <name type="scientific">Sandarakinorhabdus glacialis</name>
    <dbReference type="NCBI Taxonomy" id="1614636"/>
    <lineage>
        <taxon>Bacteria</taxon>
        <taxon>Pseudomonadati</taxon>
        <taxon>Pseudomonadota</taxon>
        <taxon>Alphaproteobacteria</taxon>
        <taxon>Sphingomonadales</taxon>
        <taxon>Sphingosinicellaceae</taxon>
        <taxon>Sandarakinorhabdus</taxon>
    </lineage>
</organism>
<dbReference type="SUPFAM" id="SSF52172">
    <property type="entry name" value="CheY-like"/>
    <property type="match status" value="1"/>
</dbReference>
<dbReference type="Proteomes" id="UP000635071">
    <property type="component" value="Unassembled WGS sequence"/>
</dbReference>
<feature type="domain" description="Phytochrome chromophore attachment site" evidence="13">
    <location>
        <begin position="142"/>
        <end position="301"/>
    </location>
</feature>
<evidence type="ECO:0000256" key="5">
    <source>
        <dbReference type="ARBA" id="ARBA00022606"/>
    </source>
</evidence>
<dbReference type="PRINTS" id="PR01033">
    <property type="entry name" value="PHYTOCHROME"/>
</dbReference>
<evidence type="ECO:0000256" key="6">
    <source>
        <dbReference type="ARBA" id="ARBA00022679"/>
    </source>
</evidence>
<dbReference type="Pfam" id="PF00360">
    <property type="entry name" value="PHY"/>
    <property type="match status" value="1"/>
</dbReference>
<dbReference type="GO" id="GO:0004673">
    <property type="term" value="F:protein histidine kinase activity"/>
    <property type="evidence" value="ECO:0007669"/>
    <property type="project" value="UniProtKB-EC"/>
</dbReference>
<dbReference type="Pfam" id="PF08446">
    <property type="entry name" value="PAS_2"/>
    <property type="match status" value="1"/>
</dbReference>
<dbReference type="InterPro" id="IPR001294">
    <property type="entry name" value="Phytochrome"/>
</dbReference>
<dbReference type="Gene3D" id="3.30.450.40">
    <property type="match status" value="1"/>
</dbReference>
<feature type="domain" description="Response regulatory" evidence="14">
    <location>
        <begin position="754"/>
        <end position="864"/>
    </location>
</feature>
<comment type="catalytic activity">
    <reaction evidence="1">
        <text>ATP + protein L-histidine = ADP + protein N-phospho-L-histidine.</text>
        <dbReference type="EC" id="2.7.13.3"/>
    </reaction>
</comment>
<dbReference type="PANTHER" id="PTHR41523:SF7">
    <property type="entry name" value="HISTIDINE KINASE"/>
    <property type="match status" value="1"/>
</dbReference>
<reference evidence="15" key="2">
    <citation type="submission" date="2020-09" db="EMBL/GenBank/DDBJ databases">
        <authorList>
            <person name="Sun Q."/>
            <person name="Zhou Y."/>
        </authorList>
    </citation>
    <scope>NUCLEOTIDE SEQUENCE</scope>
    <source>
        <strain evidence="15">CGMCC 1.15519</strain>
    </source>
</reference>
<keyword evidence="10" id="KW-0157">Chromophore</keyword>
<dbReference type="PROSITE" id="PS50110">
    <property type="entry name" value="RESPONSE_REGULATORY"/>
    <property type="match status" value="1"/>
</dbReference>
<reference evidence="15" key="1">
    <citation type="journal article" date="2014" name="Int. J. Syst. Evol. Microbiol.">
        <title>Complete genome sequence of Corynebacterium casei LMG S-19264T (=DSM 44701T), isolated from a smear-ripened cheese.</title>
        <authorList>
            <consortium name="US DOE Joint Genome Institute (JGI-PGF)"/>
            <person name="Walter F."/>
            <person name="Albersmeier A."/>
            <person name="Kalinowski J."/>
            <person name="Ruckert C."/>
        </authorList>
    </citation>
    <scope>NUCLEOTIDE SEQUENCE</scope>
    <source>
        <strain evidence="15">CGMCC 1.15519</strain>
    </source>
</reference>
<keyword evidence="7" id="KW-0547">Nucleotide-binding</keyword>
<keyword evidence="6" id="KW-0808">Transferase</keyword>
<dbReference type="InterPro" id="IPR035965">
    <property type="entry name" value="PAS-like_dom_sf"/>
</dbReference>
<dbReference type="GO" id="GO:0000160">
    <property type="term" value="P:phosphorelay signal transduction system"/>
    <property type="evidence" value="ECO:0007669"/>
    <property type="project" value="InterPro"/>
</dbReference>
<dbReference type="SUPFAM" id="SSF55781">
    <property type="entry name" value="GAF domain-like"/>
    <property type="match status" value="2"/>
</dbReference>
<evidence type="ECO:0000256" key="4">
    <source>
        <dbReference type="ARBA" id="ARBA00022553"/>
    </source>
</evidence>
<evidence type="ECO:0000256" key="7">
    <source>
        <dbReference type="ARBA" id="ARBA00022741"/>
    </source>
</evidence>
<dbReference type="InterPro" id="IPR016132">
    <property type="entry name" value="Phyto_chromo_attachment"/>
</dbReference>
<dbReference type="PANTHER" id="PTHR41523">
    <property type="entry name" value="TWO-COMPONENT SYSTEM SENSOR PROTEIN"/>
    <property type="match status" value="1"/>
</dbReference>
<dbReference type="InterPro" id="IPR013515">
    <property type="entry name" value="Phytochrome_cen-reg"/>
</dbReference>
<dbReference type="SMART" id="SM00065">
    <property type="entry name" value="GAF"/>
    <property type="match status" value="1"/>
</dbReference>
<dbReference type="InterPro" id="IPR043150">
    <property type="entry name" value="Phytochrome_PHY_sf"/>
</dbReference>
<dbReference type="Pfam" id="PF01590">
    <property type="entry name" value="GAF"/>
    <property type="match status" value="1"/>
</dbReference>
<evidence type="ECO:0000256" key="8">
    <source>
        <dbReference type="ARBA" id="ARBA00022777"/>
    </source>
</evidence>
<keyword evidence="5" id="KW-0716">Sensory transduction</keyword>
<dbReference type="InterPro" id="IPR011102">
    <property type="entry name" value="Sig_transdc_His_kinase_HWE"/>
</dbReference>
<keyword evidence="16" id="KW-1185">Reference proteome</keyword>
<dbReference type="InterPro" id="IPR029016">
    <property type="entry name" value="GAF-like_dom_sf"/>
</dbReference>
<dbReference type="GO" id="GO:0009584">
    <property type="term" value="P:detection of visible light"/>
    <property type="evidence" value="ECO:0007669"/>
    <property type="project" value="InterPro"/>
</dbReference>
<evidence type="ECO:0000313" key="16">
    <source>
        <dbReference type="Proteomes" id="UP000635071"/>
    </source>
</evidence>
<dbReference type="EC" id="2.7.13.3" evidence="2"/>
<keyword evidence="4 12" id="KW-0597">Phosphoprotein</keyword>
<sequence length="869" mass="92607">MTEAATTDLLDCASEPIHVPGTVQSYGFLLALTLDWAITRVSANVAAFTGLPPAAWLGSIAADLIAPQALHTLRNQAAYLRETDEIHRLFAIELIAGRPPFDIAMHRSGDAIVIEAEPAMLDEREAAALVRAMLARLKHSEALPAFLRDGARHIQALTGFARVMVYRFDADGHGEVVAEALRGAGTGTPYLGLHYPAGDIPAQARALYLRSAFRIIADVASDPVPIDSLPSAASEKLDQSLSVLRAVSPVHIEYLRNMGVAASMSISIVVDGKLWGLFACHHTAPRLPSFAYRTGAELFGEMFSMMLESRLRRDAAEDEARADAAARLLVAEMEHDRGLLTNARRLGELIFDIIPAAGLAVRVDGKIWSTGAVPNPAQCSAITSWLAAETHHRMFSSAALSTVFPPAADHADTAVGLVAIPLMRGPEDYLLLFRPEQATTILWAGDPDKSDGPGTNGRLAPRQSFNAWAELVTGRSLSFTPGELVAAETIRVALLEGLYRSRGLLSPDVQLRSGQELLIAELNHRVRNILALIRGVISQTRTSAEDAEGFIETLGKRVQSLARAHDQITSDRWGPARLKDLISTESDAYLGPRRDRVRLSGPNVLVRPAAFTALALVFHELMTNAAKYGALSNGGVSEDALSDDALSEDGAEAGGGTVTVAWRFDSAGDLLIDWSESGGPEVVPPTRRGFGSAIIERSVPYDLGGSAALQYLPTGFVANFCIPGRHLAGLSSTDVAAETVFVDDRNPALLAGLHVLLVEDTMIIAMDCADMLRGFGASEVVTAATARAALEAIESDSFAFALLDYNLGKETSIAVADALAAHGIPFAFATGYDGDPGGLGHPDVPVIGKPYGRQQIAQILTRLGFAKTA</sequence>
<evidence type="ECO:0000259" key="14">
    <source>
        <dbReference type="PROSITE" id="PS50110"/>
    </source>
</evidence>
<keyword evidence="9" id="KW-0067">ATP-binding</keyword>
<dbReference type="InterPro" id="IPR011006">
    <property type="entry name" value="CheY-like_superfamily"/>
</dbReference>
<dbReference type="RefSeq" id="WP_188762869.1">
    <property type="nucleotide sequence ID" value="NZ_BMJM01000006.1"/>
</dbReference>
<dbReference type="InterPro" id="IPR003018">
    <property type="entry name" value="GAF"/>
</dbReference>
<comment type="caution">
    <text evidence="15">The sequence shown here is derived from an EMBL/GenBank/DDBJ whole genome shotgun (WGS) entry which is preliminary data.</text>
</comment>
<keyword evidence="11" id="KW-0675">Receptor</keyword>
<dbReference type="Gene3D" id="3.40.50.2300">
    <property type="match status" value="1"/>
</dbReference>
<dbReference type="GO" id="GO:0006355">
    <property type="term" value="P:regulation of DNA-templated transcription"/>
    <property type="evidence" value="ECO:0007669"/>
    <property type="project" value="InterPro"/>
</dbReference>
<dbReference type="Gene3D" id="3.30.565.10">
    <property type="entry name" value="Histidine kinase-like ATPase, C-terminal domain"/>
    <property type="match status" value="1"/>
</dbReference>
<evidence type="ECO:0000256" key="2">
    <source>
        <dbReference type="ARBA" id="ARBA00012438"/>
    </source>
</evidence>
<evidence type="ECO:0000256" key="3">
    <source>
        <dbReference type="ARBA" id="ARBA00022543"/>
    </source>
</evidence>
<dbReference type="SMART" id="SM00448">
    <property type="entry name" value="REC"/>
    <property type="match status" value="1"/>
</dbReference>
<dbReference type="Gene3D" id="3.30.450.20">
    <property type="entry name" value="PAS domain"/>
    <property type="match status" value="1"/>
</dbReference>
<evidence type="ECO:0000256" key="10">
    <source>
        <dbReference type="ARBA" id="ARBA00022991"/>
    </source>
</evidence>